<evidence type="ECO:0000313" key="2">
    <source>
        <dbReference type="Proteomes" id="UP000019251"/>
    </source>
</evidence>
<protein>
    <submittedName>
        <fullName evidence="1">Uncharacterized protein</fullName>
    </submittedName>
</protein>
<dbReference type="EMBL" id="AODG01000004">
    <property type="protein sequence ID" value="EUJ29745.1"/>
    <property type="molecule type" value="Genomic_DNA"/>
</dbReference>
<dbReference type="InterPro" id="IPR010838">
    <property type="entry name" value="DUF1444"/>
</dbReference>
<name>A0A829R8L3_LISGR</name>
<comment type="caution">
    <text evidence="1">The sequence shown here is derived from an EMBL/GenBank/DDBJ whole genome shotgun (WGS) entry which is preliminary data.</text>
</comment>
<dbReference type="Pfam" id="PF07285">
    <property type="entry name" value="DUF1444"/>
    <property type="match status" value="1"/>
</dbReference>
<proteinExistence type="predicted"/>
<sequence length="264" mass="30000">MTAFLMKEKLEALLADPKRTFRFDREKDTLSVEQGSASVVLTLPTIIGNWEEEGGRALEKIRYYVEEGLRASGHEIQLNGNETKIFPVIRSTSFPRKTKQGELLAVDEHTAETTIFYVLDLGRSYKFITQKQLQDEAISIEVIRKHALANVNKLPVEVKKDSVGANDFYFVRMNDGYDASRILNHDYLAKMRADLTGEMVLAVPHQDVLIIGDIRDESGYDVMAHVTMQFFAEGMMPITSLSFVYNDGKLEPIFILAKNRKTEE</sequence>
<accession>A0A829R8L3</accession>
<reference evidence="1 2" key="1">
    <citation type="submission" date="2012-12" db="EMBL/GenBank/DDBJ databases">
        <title>Novel taxa of Listeriaceae from agricultural environments in the United States.</title>
        <authorList>
            <person name="den Bakker H.C."/>
            <person name="Allred A."/>
            <person name="Warchocki S."/>
            <person name="Wright E.M."/>
            <person name="Burrell A."/>
            <person name="Nightingale K.K."/>
            <person name="Kephart D."/>
            <person name="Wiedmann M."/>
        </authorList>
    </citation>
    <scope>NUCLEOTIDE SEQUENCE [LARGE SCALE GENOMIC DNA]</scope>
    <source>
        <strain evidence="1 2">FSL F6-1183</strain>
    </source>
</reference>
<gene>
    <name evidence="1" type="ORF">LMUR_01502</name>
</gene>
<dbReference type="NCBIfam" id="NF010189">
    <property type="entry name" value="PRK13668.1"/>
    <property type="match status" value="1"/>
</dbReference>
<dbReference type="PIRSF" id="PIRSF012562">
    <property type="entry name" value="UCP012562"/>
    <property type="match status" value="1"/>
</dbReference>
<dbReference type="AlphaFoldDB" id="A0A829R8L3"/>
<organism evidence="1 2">
    <name type="scientific">Listeria grayi FSL F6-1183</name>
    <dbReference type="NCBI Taxonomy" id="1265827"/>
    <lineage>
        <taxon>Bacteria</taxon>
        <taxon>Bacillati</taxon>
        <taxon>Bacillota</taxon>
        <taxon>Bacilli</taxon>
        <taxon>Bacillales</taxon>
        <taxon>Listeriaceae</taxon>
        <taxon>Listeria</taxon>
    </lineage>
</organism>
<evidence type="ECO:0000313" key="1">
    <source>
        <dbReference type="EMBL" id="EUJ29745.1"/>
    </source>
</evidence>
<dbReference type="Proteomes" id="UP000019251">
    <property type="component" value="Unassembled WGS sequence"/>
</dbReference>